<evidence type="ECO:0008006" key="4">
    <source>
        <dbReference type="Google" id="ProtNLM"/>
    </source>
</evidence>
<feature type="chain" id="PRO_5023052979" description="PEP-CTERM protein-sorting domain-containing protein" evidence="1">
    <location>
        <begin position="22"/>
        <end position="387"/>
    </location>
</feature>
<dbReference type="InterPro" id="IPR002105">
    <property type="entry name" value="Dockerin_1_rpt"/>
</dbReference>
<keyword evidence="3" id="KW-1185">Reference proteome</keyword>
<dbReference type="AlphaFoldDB" id="A0A5C5VFM2"/>
<protein>
    <recommendedName>
        <fullName evidence="4">PEP-CTERM protein-sorting domain-containing protein</fullName>
    </recommendedName>
</protein>
<gene>
    <name evidence="2" type="ORF">KOR34_13580</name>
</gene>
<comment type="caution">
    <text evidence="2">The sequence shown here is derived from an EMBL/GenBank/DDBJ whole genome shotgun (WGS) entry which is preliminary data.</text>
</comment>
<dbReference type="OrthoDB" id="9801679at2"/>
<proteinExistence type="predicted"/>
<feature type="signal peptide" evidence="1">
    <location>
        <begin position="1"/>
        <end position="21"/>
    </location>
</feature>
<evidence type="ECO:0000256" key="1">
    <source>
        <dbReference type="SAM" id="SignalP"/>
    </source>
</evidence>
<dbReference type="InterPro" id="IPR036439">
    <property type="entry name" value="Dockerin_dom_sf"/>
</dbReference>
<dbReference type="Proteomes" id="UP000316714">
    <property type="component" value="Unassembled WGS sequence"/>
</dbReference>
<evidence type="ECO:0000313" key="3">
    <source>
        <dbReference type="Proteomes" id="UP000316714"/>
    </source>
</evidence>
<dbReference type="Gene3D" id="1.10.1330.10">
    <property type="entry name" value="Dockerin domain"/>
    <property type="match status" value="1"/>
</dbReference>
<reference evidence="2 3" key="1">
    <citation type="submission" date="2019-02" db="EMBL/GenBank/DDBJ databases">
        <title>Deep-cultivation of Planctomycetes and their phenomic and genomic characterization uncovers novel biology.</title>
        <authorList>
            <person name="Wiegand S."/>
            <person name="Jogler M."/>
            <person name="Boedeker C."/>
            <person name="Pinto D."/>
            <person name="Vollmers J."/>
            <person name="Rivas-Marin E."/>
            <person name="Kohn T."/>
            <person name="Peeters S.H."/>
            <person name="Heuer A."/>
            <person name="Rast P."/>
            <person name="Oberbeckmann S."/>
            <person name="Bunk B."/>
            <person name="Jeske O."/>
            <person name="Meyerdierks A."/>
            <person name="Storesund J.E."/>
            <person name="Kallscheuer N."/>
            <person name="Luecker S."/>
            <person name="Lage O.M."/>
            <person name="Pohl T."/>
            <person name="Merkel B.J."/>
            <person name="Hornburger P."/>
            <person name="Mueller R.-W."/>
            <person name="Bruemmer F."/>
            <person name="Labrenz M."/>
            <person name="Spormann A.M."/>
            <person name="Op Den Camp H."/>
            <person name="Overmann J."/>
            <person name="Amann R."/>
            <person name="Jetten M.S.M."/>
            <person name="Mascher T."/>
            <person name="Medema M.H."/>
            <person name="Devos D.P."/>
            <person name="Kaster A.-K."/>
            <person name="Ovreas L."/>
            <person name="Rohde M."/>
            <person name="Galperin M.Y."/>
            <person name="Jogler C."/>
        </authorList>
    </citation>
    <scope>NUCLEOTIDE SEQUENCE [LARGE SCALE GENOMIC DNA]</scope>
    <source>
        <strain evidence="2 3">KOR34</strain>
    </source>
</reference>
<name>A0A5C5VFM2_9BACT</name>
<dbReference type="EMBL" id="SIHJ01000001">
    <property type="protein sequence ID" value="TWT36452.1"/>
    <property type="molecule type" value="Genomic_DNA"/>
</dbReference>
<dbReference type="PROSITE" id="PS00018">
    <property type="entry name" value="EF_HAND_1"/>
    <property type="match status" value="1"/>
</dbReference>
<dbReference type="PROSITE" id="PS00448">
    <property type="entry name" value="CLOS_CELLULOSOME_RPT"/>
    <property type="match status" value="1"/>
</dbReference>
<dbReference type="InterPro" id="IPR018247">
    <property type="entry name" value="EF_Hand_1_Ca_BS"/>
</dbReference>
<evidence type="ECO:0000313" key="2">
    <source>
        <dbReference type="EMBL" id="TWT36452.1"/>
    </source>
</evidence>
<sequence length="387" mass="40828" precursor="true">MKHLIAASLSIVALTQAPLQAASVTFQEGVNGYSGTVDVEYRSDSAITAFPNDVAISVDQNDGSTGDQNNRTQGALRFENIIGDGPGQVPTSEEILFAEVVLYVTSNTADDAVISFNRVLGIEQGSSDLVDADAGIPQDRNRPAGPWQDTDTWQSMGGSVVPRVNPEPGIDTLLLPTNPIEVGDSPALAVGNEALAYDAEPGRTEPLDGRLDPDFNLSDDEFLSIEVTQSVKAWQAGAVNLGWAINNTTGNGWDFLTSDFAVSAYPPESQAGVQQLLDLLGLTEAEARPKLNVVFGVSGDLDEDGDVDADDYTLLRSGLGNQLPNRGGLGDLDFDRDVDLVDFARFKVAFDEVNGAGAFAAMTAAAPEPGSAVLALLAGVVAIFRRR</sequence>
<dbReference type="RefSeq" id="WP_146563368.1">
    <property type="nucleotide sequence ID" value="NZ_SIHJ01000001.1"/>
</dbReference>
<dbReference type="GO" id="GO:0004553">
    <property type="term" value="F:hydrolase activity, hydrolyzing O-glycosyl compounds"/>
    <property type="evidence" value="ECO:0007669"/>
    <property type="project" value="InterPro"/>
</dbReference>
<organism evidence="2 3">
    <name type="scientific">Posidoniimonas corsicana</name>
    <dbReference type="NCBI Taxonomy" id="1938618"/>
    <lineage>
        <taxon>Bacteria</taxon>
        <taxon>Pseudomonadati</taxon>
        <taxon>Planctomycetota</taxon>
        <taxon>Planctomycetia</taxon>
        <taxon>Pirellulales</taxon>
        <taxon>Lacipirellulaceae</taxon>
        <taxon>Posidoniimonas</taxon>
    </lineage>
</organism>
<dbReference type="GO" id="GO:0000272">
    <property type="term" value="P:polysaccharide catabolic process"/>
    <property type="evidence" value="ECO:0007669"/>
    <property type="project" value="InterPro"/>
</dbReference>
<keyword evidence="1" id="KW-0732">Signal</keyword>
<accession>A0A5C5VFM2</accession>